<comment type="subcellular location">
    <subcellularLocation>
        <location evidence="1">Membrane</location>
    </subcellularLocation>
</comment>
<dbReference type="EMBL" id="WNDQ01000001">
    <property type="protein sequence ID" value="KAF1024051.1"/>
    <property type="molecule type" value="Genomic_DNA"/>
</dbReference>
<dbReference type="PANTHER" id="PTHR35603">
    <property type="match status" value="1"/>
</dbReference>
<reference evidence="5" key="1">
    <citation type="journal article" date="2020" name="MBio">
        <title>Horizontal gene transfer to a defensive symbiont with a reduced genome amongst a multipartite beetle microbiome.</title>
        <authorList>
            <person name="Waterworth S.C."/>
            <person name="Florez L.V."/>
            <person name="Rees E.R."/>
            <person name="Hertweck C."/>
            <person name="Kaltenpoth M."/>
            <person name="Kwan J.C."/>
        </authorList>
    </citation>
    <scope>NUCLEOTIDE SEQUENCE [LARGE SCALE GENOMIC DNA]</scope>
</reference>
<dbReference type="InterPro" id="IPR008816">
    <property type="entry name" value="Gly_zipper_2TM_dom"/>
</dbReference>
<accession>A0A7V8JSC9</accession>
<evidence type="ECO:0000256" key="2">
    <source>
        <dbReference type="ARBA" id="ARBA00023136"/>
    </source>
</evidence>
<protein>
    <recommendedName>
        <fullName evidence="3">Glycine zipper 2TM domain-containing protein</fullName>
    </recommendedName>
</protein>
<dbReference type="InterPro" id="IPR051407">
    <property type="entry name" value="Bact_OM_lipoprot/Surf_antigen"/>
</dbReference>
<evidence type="ECO:0000259" key="3">
    <source>
        <dbReference type="Pfam" id="PF05433"/>
    </source>
</evidence>
<sequence length="180" mass="18846">MMNKSLVLGAVIGAIGVTAGGALATYGVMASKKPDYVQVVLAEPVHQTISTPQQSCQQVAVTHRKPVQDTHQIAGSVLGAVAGGLLGNQIGGGSGRTLATVAGAVGGGYAGNKIQENMQQRDTYSTTETRCDTVQNKSQKLVGYDVRYQMDGQVKQVRMDHDPGASIPIDNQGRLVLVKQ</sequence>
<keyword evidence="2" id="KW-0472">Membrane</keyword>
<dbReference type="Proteomes" id="UP000461670">
    <property type="component" value="Unassembled WGS sequence"/>
</dbReference>
<evidence type="ECO:0000256" key="1">
    <source>
        <dbReference type="ARBA" id="ARBA00004370"/>
    </source>
</evidence>
<dbReference type="AlphaFoldDB" id="A0A7V8JSC9"/>
<comment type="caution">
    <text evidence="4">The sequence shown here is derived from an EMBL/GenBank/DDBJ whole genome shotgun (WGS) entry which is preliminary data.</text>
</comment>
<evidence type="ECO:0000313" key="4">
    <source>
        <dbReference type="EMBL" id="KAF1024051.1"/>
    </source>
</evidence>
<dbReference type="PANTHER" id="PTHR35603:SF2">
    <property type="entry name" value="OUTER MEMBRANE LIPOPROTEIN"/>
    <property type="match status" value="1"/>
</dbReference>
<proteinExistence type="predicted"/>
<dbReference type="NCBIfam" id="NF008437">
    <property type="entry name" value="PRK11280.1"/>
    <property type="match status" value="1"/>
</dbReference>
<dbReference type="GO" id="GO:0019867">
    <property type="term" value="C:outer membrane"/>
    <property type="evidence" value="ECO:0007669"/>
    <property type="project" value="InterPro"/>
</dbReference>
<name>A0A7V8JSC9_9BURK</name>
<dbReference type="Pfam" id="PF05433">
    <property type="entry name" value="Rick_17kDa_Anti"/>
    <property type="match status" value="1"/>
</dbReference>
<evidence type="ECO:0000313" key="5">
    <source>
        <dbReference type="Proteomes" id="UP000461670"/>
    </source>
</evidence>
<gene>
    <name evidence="4" type="ORF">GAK30_00070</name>
</gene>
<feature type="domain" description="Glycine zipper 2TM" evidence="3">
    <location>
        <begin position="75"/>
        <end position="115"/>
    </location>
</feature>
<organism evidence="4 5">
    <name type="scientific">Paracidovorax wautersii</name>
    <dbReference type="NCBI Taxonomy" id="1177982"/>
    <lineage>
        <taxon>Bacteria</taxon>
        <taxon>Pseudomonadati</taxon>
        <taxon>Pseudomonadota</taxon>
        <taxon>Betaproteobacteria</taxon>
        <taxon>Burkholderiales</taxon>
        <taxon>Comamonadaceae</taxon>
        <taxon>Paracidovorax</taxon>
    </lineage>
</organism>